<evidence type="ECO:0000256" key="2">
    <source>
        <dbReference type="PROSITE-ProRule" id="PRU00192"/>
    </source>
</evidence>
<dbReference type="GO" id="GO:0071933">
    <property type="term" value="F:Arp2/3 complex binding"/>
    <property type="evidence" value="ECO:0007669"/>
    <property type="project" value="TreeGrafter"/>
</dbReference>
<feature type="compositionally biased region" description="Polar residues" evidence="3">
    <location>
        <begin position="240"/>
        <end position="253"/>
    </location>
</feature>
<dbReference type="GeneID" id="113417852"/>
<dbReference type="SUPFAM" id="SSF50044">
    <property type="entry name" value="SH3-domain"/>
    <property type="match status" value="1"/>
</dbReference>
<evidence type="ECO:0000313" key="6">
    <source>
        <dbReference type="RefSeq" id="XP_026532240.1"/>
    </source>
</evidence>
<dbReference type="PANTHER" id="PTHR13357:SF1">
    <property type="entry name" value="NCK-INTERACTING PROTEIN WITH SH3 DOMAIN"/>
    <property type="match status" value="1"/>
</dbReference>
<dbReference type="InterPro" id="IPR036028">
    <property type="entry name" value="SH3-like_dom_sf"/>
</dbReference>
<feature type="region of interest" description="Disordered" evidence="3">
    <location>
        <begin position="104"/>
        <end position="130"/>
    </location>
</feature>
<protein>
    <submittedName>
        <fullName evidence="6">NCK-interacting protein with SH3 domain</fullName>
    </submittedName>
</protein>
<dbReference type="InterPro" id="IPR030125">
    <property type="entry name" value="SPIN90/Ldb17"/>
</dbReference>
<dbReference type="KEGG" id="nss:113417852"/>
<feature type="compositionally biased region" description="Low complexity" evidence="3">
    <location>
        <begin position="194"/>
        <end position="214"/>
    </location>
</feature>
<feature type="domain" description="SH3" evidence="4">
    <location>
        <begin position="1"/>
        <end position="58"/>
    </location>
</feature>
<dbReference type="RefSeq" id="XP_026532240.1">
    <property type="nucleotide sequence ID" value="XM_026676455.1"/>
</dbReference>
<dbReference type="Gene3D" id="2.30.30.40">
    <property type="entry name" value="SH3 Domains"/>
    <property type="match status" value="1"/>
</dbReference>
<dbReference type="Proteomes" id="UP000504612">
    <property type="component" value="Unplaced"/>
</dbReference>
<feature type="compositionally biased region" description="Polar residues" evidence="3">
    <location>
        <begin position="111"/>
        <end position="122"/>
    </location>
</feature>
<dbReference type="InterPro" id="IPR018556">
    <property type="entry name" value="SPIN90/Ldb17_LRD"/>
</dbReference>
<proteinExistence type="predicted"/>
<dbReference type="Pfam" id="PF00018">
    <property type="entry name" value="SH3_1"/>
    <property type="match status" value="1"/>
</dbReference>
<dbReference type="PROSITE" id="PS50002">
    <property type="entry name" value="SH3"/>
    <property type="match status" value="1"/>
</dbReference>
<evidence type="ECO:0000256" key="1">
    <source>
        <dbReference type="ARBA" id="ARBA00022443"/>
    </source>
</evidence>
<accession>A0A6J1UPD8</accession>
<evidence type="ECO:0000259" key="4">
    <source>
        <dbReference type="PROSITE" id="PS50002"/>
    </source>
</evidence>
<dbReference type="CTD" id="51517"/>
<dbReference type="InterPro" id="IPR035514">
    <property type="entry name" value="SPIN90_SH3"/>
</dbReference>
<sequence length="697" mass="77632">MYRALYGFRSAEPNSLAFAVGETFLLLERSNQHWWLVTRAGSGETGYVPASYLQRLQVLEQDVVLQSIDRAIEAIHNEAMKNGGKYNLEQRDVLQKLIHHRKETVSRKGHSLSTQGMTSSTSDHLDLARQPNGVCRTGYERHHSLPNKDIQEEEGDLYQISAQPCRATPLIPPPPEKRKNVQTTAPIKNAVGITSGSVSSTSTESTTSLDTSYTGSTESGLPTATPSPDNTPPPVPSRSALTMASSSLDTSPVVQRKHGSANKSPQTKRAAPQPPAQMEVSDTGGEKTLETKKTTPATSTGVENFDSLCLEDEKAANTEEEVEQDSSGLVTTVPKTIGAELIELIRRNTNLSYELSRVAIGVVIGHIQTSVPALNSIMEQILISLVESKDLCSGLPSGQICHDEERLKVIFTDMARHKDDAQQRSWALYEDENVIYCYLEELLQILTDADPEVCKKMCRRNEFESVLSLVTYYQMEHRVSLRLLLLKCFGAMCNLDAAIISALVNSVLPMELARDMQTHTQGSNLAQDVLQSTNKPSSCFLVPEHNVIMVTVKKHSNIKIFTEKLLLLLNRGDDPVCIFKHQPQPPHSVLKFLQDIFACKDTASIFYHTDMMVMIDIIVRQISDLSPGEKLRMEYLSLMHAIMRTTPYLQHKHRLTDLQGTLQRIMVEAEDSQQCQMDKMIIQEIYKEFPEIAPGAS</sequence>
<keyword evidence="5" id="KW-1185">Reference proteome</keyword>
<feature type="region of interest" description="Disordered" evidence="3">
    <location>
        <begin position="165"/>
        <end position="306"/>
    </location>
</feature>
<name>A0A6J1UPD8_9SAUR</name>
<evidence type="ECO:0000313" key="5">
    <source>
        <dbReference type="Proteomes" id="UP000504612"/>
    </source>
</evidence>
<gene>
    <name evidence="6" type="primary">NCKIPSD</name>
</gene>
<reference evidence="6" key="1">
    <citation type="submission" date="2025-08" db="UniProtKB">
        <authorList>
            <consortium name="RefSeq"/>
        </authorList>
    </citation>
    <scope>IDENTIFICATION</scope>
</reference>
<dbReference type="AlphaFoldDB" id="A0A6J1UPD8"/>
<evidence type="ECO:0000256" key="3">
    <source>
        <dbReference type="SAM" id="MobiDB-lite"/>
    </source>
</evidence>
<feature type="compositionally biased region" description="Basic and acidic residues" evidence="3">
    <location>
        <begin position="284"/>
        <end position="293"/>
    </location>
</feature>
<dbReference type="GO" id="GO:0006897">
    <property type="term" value="P:endocytosis"/>
    <property type="evidence" value="ECO:0007669"/>
    <property type="project" value="TreeGrafter"/>
</dbReference>
<dbReference type="CDD" id="cd11849">
    <property type="entry name" value="SH3_SPIN90"/>
    <property type="match status" value="1"/>
</dbReference>
<dbReference type="PANTHER" id="PTHR13357">
    <property type="entry name" value="SH3 ADAPTER PROTEIN SPIN90 NCK INTERACTING PROTEIN WITH SH3 DOMAIN"/>
    <property type="match status" value="1"/>
</dbReference>
<dbReference type="Pfam" id="PF09431">
    <property type="entry name" value="SPIN90_LRD"/>
    <property type="match status" value="1"/>
</dbReference>
<dbReference type="InterPro" id="IPR001452">
    <property type="entry name" value="SH3_domain"/>
</dbReference>
<dbReference type="SMART" id="SM00326">
    <property type="entry name" value="SH3"/>
    <property type="match status" value="1"/>
</dbReference>
<keyword evidence="1 2" id="KW-0728">SH3 domain</keyword>
<organism evidence="5 6">
    <name type="scientific">Notechis scutatus</name>
    <name type="common">mainland tiger snake</name>
    <dbReference type="NCBI Taxonomy" id="8663"/>
    <lineage>
        <taxon>Eukaryota</taxon>
        <taxon>Metazoa</taxon>
        <taxon>Chordata</taxon>
        <taxon>Craniata</taxon>
        <taxon>Vertebrata</taxon>
        <taxon>Euteleostomi</taxon>
        <taxon>Lepidosauria</taxon>
        <taxon>Squamata</taxon>
        <taxon>Bifurcata</taxon>
        <taxon>Unidentata</taxon>
        <taxon>Episquamata</taxon>
        <taxon>Toxicofera</taxon>
        <taxon>Serpentes</taxon>
        <taxon>Colubroidea</taxon>
        <taxon>Elapidae</taxon>
        <taxon>Hydrophiinae</taxon>
        <taxon>Notechis</taxon>
    </lineage>
</organism>